<evidence type="ECO:0000256" key="2">
    <source>
        <dbReference type="SAM" id="SignalP"/>
    </source>
</evidence>
<feature type="signal peptide" evidence="2">
    <location>
        <begin position="1"/>
        <end position="22"/>
    </location>
</feature>
<dbReference type="Proteomes" id="UP000594262">
    <property type="component" value="Unplaced"/>
</dbReference>
<keyword evidence="2" id="KW-0732">Signal</keyword>
<dbReference type="OrthoDB" id="6038326at2759"/>
<protein>
    <recommendedName>
        <fullName evidence="5">Cnidarian restricted protein</fullName>
    </recommendedName>
</protein>
<accession>A0A7M5VB07</accession>
<keyword evidence="1" id="KW-0472">Membrane</keyword>
<name>A0A7M5VB07_9CNID</name>
<evidence type="ECO:0008006" key="5">
    <source>
        <dbReference type="Google" id="ProtNLM"/>
    </source>
</evidence>
<reference evidence="3" key="1">
    <citation type="submission" date="2021-01" db="UniProtKB">
        <authorList>
            <consortium name="EnsemblMetazoa"/>
        </authorList>
    </citation>
    <scope>IDENTIFICATION</scope>
</reference>
<keyword evidence="1" id="KW-1133">Transmembrane helix</keyword>
<feature type="chain" id="PRO_5029639530" description="Cnidarian restricted protein" evidence="2">
    <location>
        <begin position="23"/>
        <end position="518"/>
    </location>
</feature>
<dbReference type="EnsemblMetazoa" id="CLYHEMT010770.2">
    <property type="protein sequence ID" value="CLYHEMP010770.2"/>
    <property type="gene ID" value="CLYHEMG010770"/>
</dbReference>
<proteinExistence type="predicted"/>
<keyword evidence="1" id="KW-0812">Transmembrane</keyword>
<keyword evidence="4" id="KW-1185">Reference proteome</keyword>
<evidence type="ECO:0000313" key="4">
    <source>
        <dbReference type="Proteomes" id="UP000594262"/>
    </source>
</evidence>
<dbReference type="AlphaFoldDB" id="A0A7M5VB07"/>
<sequence>MSNMHLLSSLVAILTSISLTSGVEIKTVSPEVYQVGKSAILVWNITYTKAEVYKHSFLNLSFNDTHCVHVGPNNKKAIELLWEQGISVLFDTNSVVVRVHKLNYGDVLNCSVEAFGQTASFKNISLTRKTILLQNVKGGVTNCGSRVVQKVYQIQEDRFSTHISLTLCGNPTPSLKYTWAEESNGLARINHDFEDAKTRKYRYSIDLYNITRKHCGSEIHFKAFGFKRWMASSRLMVKYKASKVKKNFTIVKLSTFSGTCCTIFKLPAPETQCKQTFNIFAYDVNKTLIMTKLYHEENQLTNCNDKALFRRIKFARIQAVTWDGQLGEMSQFFQTTDERQVAEVPKHEETKATKIKKPLFSHTVIIILVVMGALLVVITLTAILVSKNCHGNQRTATMSYTELNTDAFTSGEELAYQGLIQSEHSYEYPDLDKNPILKKPADYEIMNSARRRSSGKSKYKVPRFHDRVYSKPELPKQKAMMDEIQMKGRLIRRVKTKCMNLQIMEVAPLLTKQQIALN</sequence>
<evidence type="ECO:0000313" key="3">
    <source>
        <dbReference type="EnsemblMetazoa" id="CLYHEMP010770.2"/>
    </source>
</evidence>
<organism evidence="3 4">
    <name type="scientific">Clytia hemisphaerica</name>
    <dbReference type="NCBI Taxonomy" id="252671"/>
    <lineage>
        <taxon>Eukaryota</taxon>
        <taxon>Metazoa</taxon>
        <taxon>Cnidaria</taxon>
        <taxon>Hydrozoa</taxon>
        <taxon>Hydroidolina</taxon>
        <taxon>Leptothecata</taxon>
        <taxon>Obeliida</taxon>
        <taxon>Clytiidae</taxon>
        <taxon>Clytia</taxon>
    </lineage>
</organism>
<feature type="transmembrane region" description="Helical" evidence="1">
    <location>
        <begin position="359"/>
        <end position="385"/>
    </location>
</feature>
<evidence type="ECO:0000256" key="1">
    <source>
        <dbReference type="SAM" id="Phobius"/>
    </source>
</evidence>